<dbReference type="CDD" id="cd01650">
    <property type="entry name" value="RT_nLTR_like"/>
    <property type="match status" value="1"/>
</dbReference>
<evidence type="ECO:0000259" key="1">
    <source>
        <dbReference type="PROSITE" id="PS50878"/>
    </source>
</evidence>
<dbReference type="InterPro" id="IPR043502">
    <property type="entry name" value="DNA/RNA_pol_sf"/>
</dbReference>
<sequence>MIRSLINEDGQRVTDTDGMAGIAERFYRELLGKCDPEVAPPEVDKIKSILLKRLLLEQSDELCSPVTAEEVKATLFGFDGEKAPGPDGFPACFFKVAWNVIGGEVTAAILYCFRVSEIPISVNATLLALIPKIRSPEEMKFRRPISCCNILYKCMAKILAVRLSSVMPCIISESQTAFVKGRIIGENILLAHELVQKYGRKNISPRSLVKVDLMKAFDSVDWGFLFNTLQAMGIPDRFLQWLRMCVTTPKLSIGFNGGSVGYFSARKGLRQGDPLSPYLFAVAMEILSCLMNEAVKKNEMPFHPMCKRLGLTHLMFADDLLLFSDGSNYGIQCIKKVLAEFRIISGLKSNPAKCELYCGGISVDWQEAMENNSGYKLGVLPVRYFGLPLLPGKLTIKACTPLIDRVTGRISSWKAKALSYAGKFQLVMSVLYSLTQFWMSIFILPKSVIRAIEKLCCDFLWGVGDGSRKRAVVAWPRVTYPKKEGGLGFRDMVSWNLACVTRHIWAILLKQGVIVGGLGLGV</sequence>
<keyword evidence="3" id="KW-1185">Reference proteome</keyword>
<name>A0AAV2FXQ3_9ROSI</name>
<feature type="domain" description="Reverse transcriptase" evidence="1">
    <location>
        <begin position="111"/>
        <end position="389"/>
    </location>
</feature>
<dbReference type="Pfam" id="PF00078">
    <property type="entry name" value="RVT_1"/>
    <property type="match status" value="1"/>
</dbReference>
<dbReference type="Proteomes" id="UP001497516">
    <property type="component" value="Chromosome 7"/>
</dbReference>
<reference evidence="2 3" key="1">
    <citation type="submission" date="2024-04" db="EMBL/GenBank/DDBJ databases">
        <authorList>
            <person name="Fracassetti M."/>
        </authorList>
    </citation>
    <scope>NUCLEOTIDE SEQUENCE [LARGE SCALE GENOMIC DNA]</scope>
</reference>
<gene>
    <name evidence="2" type="ORF">LTRI10_LOCUS43135</name>
</gene>
<organism evidence="2 3">
    <name type="scientific">Linum trigynum</name>
    <dbReference type="NCBI Taxonomy" id="586398"/>
    <lineage>
        <taxon>Eukaryota</taxon>
        <taxon>Viridiplantae</taxon>
        <taxon>Streptophyta</taxon>
        <taxon>Embryophyta</taxon>
        <taxon>Tracheophyta</taxon>
        <taxon>Spermatophyta</taxon>
        <taxon>Magnoliopsida</taxon>
        <taxon>eudicotyledons</taxon>
        <taxon>Gunneridae</taxon>
        <taxon>Pentapetalae</taxon>
        <taxon>rosids</taxon>
        <taxon>fabids</taxon>
        <taxon>Malpighiales</taxon>
        <taxon>Linaceae</taxon>
        <taxon>Linum</taxon>
    </lineage>
</organism>
<dbReference type="InterPro" id="IPR000477">
    <property type="entry name" value="RT_dom"/>
</dbReference>
<dbReference type="EMBL" id="OZ034820">
    <property type="protein sequence ID" value="CAL1403188.1"/>
    <property type="molecule type" value="Genomic_DNA"/>
</dbReference>
<protein>
    <recommendedName>
        <fullName evidence="1">Reverse transcriptase domain-containing protein</fullName>
    </recommendedName>
</protein>
<dbReference type="PROSITE" id="PS50878">
    <property type="entry name" value="RT_POL"/>
    <property type="match status" value="1"/>
</dbReference>
<dbReference type="AlphaFoldDB" id="A0AAV2FXQ3"/>
<evidence type="ECO:0000313" key="2">
    <source>
        <dbReference type="EMBL" id="CAL1403188.1"/>
    </source>
</evidence>
<accession>A0AAV2FXQ3</accession>
<dbReference type="PANTHER" id="PTHR33116:SF80">
    <property type="entry name" value="REVERSE TRANSCRIPTASE ZINC-BINDING DOMAIN-CONTAINING PROTEIN"/>
    <property type="match status" value="1"/>
</dbReference>
<dbReference type="SUPFAM" id="SSF56672">
    <property type="entry name" value="DNA/RNA polymerases"/>
    <property type="match status" value="1"/>
</dbReference>
<proteinExistence type="predicted"/>
<dbReference type="PANTHER" id="PTHR33116">
    <property type="entry name" value="REVERSE TRANSCRIPTASE ZINC-BINDING DOMAIN-CONTAINING PROTEIN-RELATED-RELATED"/>
    <property type="match status" value="1"/>
</dbReference>
<evidence type="ECO:0000313" key="3">
    <source>
        <dbReference type="Proteomes" id="UP001497516"/>
    </source>
</evidence>